<dbReference type="Proteomes" id="UP000276215">
    <property type="component" value="Unassembled WGS sequence"/>
</dbReference>
<feature type="region of interest" description="Disordered" evidence="1">
    <location>
        <begin position="112"/>
        <end position="138"/>
    </location>
</feature>
<feature type="compositionally biased region" description="Basic residues" evidence="1">
    <location>
        <begin position="207"/>
        <end position="219"/>
    </location>
</feature>
<name>A0A3N4JW42_9PEZI</name>
<protein>
    <submittedName>
        <fullName evidence="2">Uncharacterized protein</fullName>
    </submittedName>
</protein>
<dbReference type="EMBL" id="ML120380">
    <property type="protein sequence ID" value="RPB00371.1"/>
    <property type="molecule type" value="Genomic_DNA"/>
</dbReference>
<proteinExistence type="predicted"/>
<evidence type="ECO:0000313" key="2">
    <source>
        <dbReference type="EMBL" id="RPB00371.1"/>
    </source>
</evidence>
<feature type="compositionally biased region" description="Acidic residues" evidence="1">
    <location>
        <begin position="122"/>
        <end position="138"/>
    </location>
</feature>
<feature type="region of interest" description="Disordered" evidence="1">
    <location>
        <begin position="193"/>
        <end position="219"/>
    </location>
</feature>
<accession>A0A3N4JW42</accession>
<evidence type="ECO:0000313" key="3">
    <source>
        <dbReference type="Proteomes" id="UP000276215"/>
    </source>
</evidence>
<sequence length="219" mass="25172">MGTATNLCRSGLWVGGCWCSVRRFVVVPPKVKEGVWMKVRGALREEEERRKEGRGGIWEVLAGLEEKLERIVERREGEKNWARSVMVKLGVVQEWIETLGDVLFGGADGDVEEEKMERGKDEDDEMGDEGSEMSEESVPEMIRAEVVKRVSVFGYGKEDQLLEVQGLRWYQFERKVWEVEMGRAALVLEEERKKERNGGGVVEVRTQRKRRRGVIKGKE</sequence>
<gene>
    <name evidence="2" type="ORF">L873DRAFT_1843003</name>
</gene>
<dbReference type="AlphaFoldDB" id="A0A3N4JW42"/>
<keyword evidence="3" id="KW-1185">Reference proteome</keyword>
<organism evidence="2 3">
    <name type="scientific">Choiromyces venosus 120613-1</name>
    <dbReference type="NCBI Taxonomy" id="1336337"/>
    <lineage>
        <taxon>Eukaryota</taxon>
        <taxon>Fungi</taxon>
        <taxon>Dikarya</taxon>
        <taxon>Ascomycota</taxon>
        <taxon>Pezizomycotina</taxon>
        <taxon>Pezizomycetes</taxon>
        <taxon>Pezizales</taxon>
        <taxon>Tuberaceae</taxon>
        <taxon>Choiromyces</taxon>
    </lineage>
</organism>
<evidence type="ECO:0000256" key="1">
    <source>
        <dbReference type="SAM" id="MobiDB-lite"/>
    </source>
</evidence>
<reference evidence="2 3" key="1">
    <citation type="journal article" date="2018" name="Nat. Ecol. Evol.">
        <title>Pezizomycetes genomes reveal the molecular basis of ectomycorrhizal truffle lifestyle.</title>
        <authorList>
            <person name="Murat C."/>
            <person name="Payen T."/>
            <person name="Noel B."/>
            <person name="Kuo A."/>
            <person name="Morin E."/>
            <person name="Chen J."/>
            <person name="Kohler A."/>
            <person name="Krizsan K."/>
            <person name="Balestrini R."/>
            <person name="Da Silva C."/>
            <person name="Montanini B."/>
            <person name="Hainaut M."/>
            <person name="Levati E."/>
            <person name="Barry K.W."/>
            <person name="Belfiori B."/>
            <person name="Cichocki N."/>
            <person name="Clum A."/>
            <person name="Dockter R.B."/>
            <person name="Fauchery L."/>
            <person name="Guy J."/>
            <person name="Iotti M."/>
            <person name="Le Tacon F."/>
            <person name="Lindquist E.A."/>
            <person name="Lipzen A."/>
            <person name="Malagnac F."/>
            <person name="Mello A."/>
            <person name="Molinier V."/>
            <person name="Miyauchi S."/>
            <person name="Poulain J."/>
            <person name="Riccioni C."/>
            <person name="Rubini A."/>
            <person name="Sitrit Y."/>
            <person name="Splivallo R."/>
            <person name="Traeger S."/>
            <person name="Wang M."/>
            <person name="Zifcakova L."/>
            <person name="Wipf D."/>
            <person name="Zambonelli A."/>
            <person name="Paolocci F."/>
            <person name="Nowrousian M."/>
            <person name="Ottonello S."/>
            <person name="Baldrian P."/>
            <person name="Spatafora J.W."/>
            <person name="Henrissat B."/>
            <person name="Nagy L.G."/>
            <person name="Aury J.M."/>
            <person name="Wincker P."/>
            <person name="Grigoriev I.V."/>
            <person name="Bonfante P."/>
            <person name="Martin F.M."/>
        </authorList>
    </citation>
    <scope>NUCLEOTIDE SEQUENCE [LARGE SCALE GENOMIC DNA]</scope>
    <source>
        <strain evidence="2 3">120613-1</strain>
    </source>
</reference>